<dbReference type="GO" id="GO:0005524">
    <property type="term" value="F:ATP binding"/>
    <property type="evidence" value="ECO:0007669"/>
    <property type="project" value="UniProtKB-UniRule"/>
</dbReference>
<dbReference type="OMA" id="WEIPRAG"/>
<dbReference type="PROSITE" id="PS00107">
    <property type="entry name" value="PROTEIN_KINASE_ATP"/>
    <property type="match status" value="1"/>
</dbReference>
<keyword evidence="7" id="KW-0677">Repeat</keyword>
<dbReference type="InterPro" id="IPR017441">
    <property type="entry name" value="Protein_kinase_ATP_BS"/>
</dbReference>
<dbReference type="InterPro" id="IPR011009">
    <property type="entry name" value="Kinase-like_dom_sf"/>
</dbReference>
<dbReference type="InterPro" id="IPR000719">
    <property type="entry name" value="Prot_kinase_dom"/>
</dbReference>
<dbReference type="InterPro" id="IPR001660">
    <property type="entry name" value="SAM"/>
</dbReference>
<feature type="binding site" evidence="20">
    <location>
        <position position="211"/>
    </location>
    <ligand>
        <name>ATP</name>
        <dbReference type="ChEBI" id="CHEBI:30616"/>
    </ligand>
</feature>
<keyword evidence="15" id="KW-0675">Receptor</keyword>
<comment type="function">
    <text evidence="19">Receptor for basic fibroblast growth factor.</text>
</comment>
<name>A0A9J7MDB4_BRAFL</name>
<dbReference type="OrthoDB" id="5984265at2759"/>
<dbReference type="Pfam" id="PF00536">
    <property type="entry name" value="SAM_1"/>
    <property type="match status" value="1"/>
</dbReference>
<dbReference type="PANTHER" id="PTHR24416:SF617">
    <property type="entry name" value="RET ONCOGENE, ISOFORM A"/>
    <property type="match status" value="1"/>
</dbReference>
<evidence type="ECO:0000256" key="19">
    <source>
        <dbReference type="ARBA" id="ARBA00056965"/>
    </source>
</evidence>
<dbReference type="FunFam" id="1.10.510.10:FF:000190">
    <property type="entry name" value="Proto-oncogene tyrosine-protein kinase receptor Ret"/>
    <property type="match status" value="1"/>
</dbReference>
<dbReference type="AlphaFoldDB" id="A0A9J7MDB4"/>
<evidence type="ECO:0000256" key="5">
    <source>
        <dbReference type="ARBA" id="ARBA00022692"/>
    </source>
</evidence>
<feature type="transmembrane region" description="Helical" evidence="21">
    <location>
        <begin position="12"/>
        <end position="38"/>
    </location>
</feature>
<keyword evidence="16" id="KW-0325">Glycoprotein</keyword>
<evidence type="ECO:0000256" key="18">
    <source>
        <dbReference type="ARBA" id="ARBA00051243"/>
    </source>
</evidence>
<keyword evidence="11 21" id="KW-1133">Transmembrane helix</keyword>
<evidence type="ECO:0000256" key="14">
    <source>
        <dbReference type="ARBA" id="ARBA00023157"/>
    </source>
</evidence>
<keyword evidence="23" id="KW-1185">Reference proteome</keyword>
<evidence type="ECO:0000256" key="17">
    <source>
        <dbReference type="ARBA" id="ARBA00023319"/>
    </source>
</evidence>
<dbReference type="PRINTS" id="PR00109">
    <property type="entry name" value="TYRKINASE"/>
</dbReference>
<dbReference type="InterPro" id="IPR001245">
    <property type="entry name" value="Ser-Thr/Tyr_kinase_cat_dom"/>
</dbReference>
<dbReference type="InterPro" id="IPR050122">
    <property type="entry name" value="RTK"/>
</dbReference>
<dbReference type="InterPro" id="IPR008266">
    <property type="entry name" value="Tyr_kinase_AS"/>
</dbReference>
<evidence type="ECO:0000256" key="4">
    <source>
        <dbReference type="ARBA" id="ARBA00022679"/>
    </source>
</evidence>
<evidence type="ECO:0000256" key="1">
    <source>
        <dbReference type="ARBA" id="ARBA00004479"/>
    </source>
</evidence>
<evidence type="ECO:0000256" key="21">
    <source>
        <dbReference type="SAM" id="Phobius"/>
    </source>
</evidence>
<dbReference type="GO" id="GO:0007169">
    <property type="term" value="P:cell surface receptor protein tyrosine kinase signaling pathway"/>
    <property type="evidence" value="ECO:0000318"/>
    <property type="project" value="GO_Central"/>
</dbReference>
<evidence type="ECO:0000256" key="13">
    <source>
        <dbReference type="ARBA" id="ARBA00023137"/>
    </source>
</evidence>
<reference evidence="23" key="1">
    <citation type="journal article" date="2020" name="Nat. Ecol. Evol.">
        <title>Deeply conserved synteny resolves early events in vertebrate evolution.</title>
        <authorList>
            <person name="Simakov O."/>
            <person name="Marletaz F."/>
            <person name="Yue J.X."/>
            <person name="O'Connell B."/>
            <person name="Jenkins J."/>
            <person name="Brandt A."/>
            <person name="Calef R."/>
            <person name="Tung C.H."/>
            <person name="Huang T.K."/>
            <person name="Schmutz J."/>
            <person name="Satoh N."/>
            <person name="Yu J.K."/>
            <person name="Putnam N.H."/>
            <person name="Green R.E."/>
            <person name="Rokhsar D.S."/>
        </authorList>
    </citation>
    <scope>NUCLEOTIDE SEQUENCE [LARGE SCALE GENOMIC DNA]</scope>
    <source>
        <strain evidence="23">S238N-H82</strain>
    </source>
</reference>
<evidence type="ECO:0000256" key="10">
    <source>
        <dbReference type="ARBA" id="ARBA00022840"/>
    </source>
</evidence>
<dbReference type="SMART" id="SM00219">
    <property type="entry name" value="TyrKc"/>
    <property type="match status" value="1"/>
</dbReference>
<evidence type="ECO:0000256" key="8">
    <source>
        <dbReference type="ARBA" id="ARBA00022741"/>
    </source>
</evidence>
<dbReference type="InterPro" id="IPR020635">
    <property type="entry name" value="Tyr_kinase_cat_dom"/>
</dbReference>
<evidence type="ECO:0000313" key="24">
    <source>
        <dbReference type="RefSeq" id="XP_035698529.1"/>
    </source>
</evidence>
<keyword evidence="12 21" id="KW-0472">Membrane</keyword>
<evidence type="ECO:0000256" key="16">
    <source>
        <dbReference type="ARBA" id="ARBA00023180"/>
    </source>
</evidence>
<comment type="subcellular location">
    <subcellularLocation>
        <location evidence="1">Membrane</location>
        <topology evidence="1">Single-pass type I membrane protein</topology>
    </subcellularLocation>
</comment>
<keyword evidence="3" id="KW-0597">Phosphoprotein</keyword>
<evidence type="ECO:0000256" key="6">
    <source>
        <dbReference type="ARBA" id="ARBA00022729"/>
    </source>
</evidence>
<keyword evidence="14" id="KW-1015">Disulfide bond</keyword>
<comment type="catalytic activity">
    <reaction evidence="18">
        <text>L-tyrosyl-[protein] + ATP = O-phospho-L-tyrosyl-[protein] + ADP + H(+)</text>
        <dbReference type="Rhea" id="RHEA:10596"/>
        <dbReference type="Rhea" id="RHEA-COMP:10136"/>
        <dbReference type="Rhea" id="RHEA-COMP:20101"/>
        <dbReference type="ChEBI" id="CHEBI:15378"/>
        <dbReference type="ChEBI" id="CHEBI:30616"/>
        <dbReference type="ChEBI" id="CHEBI:46858"/>
        <dbReference type="ChEBI" id="CHEBI:61978"/>
        <dbReference type="ChEBI" id="CHEBI:456216"/>
        <dbReference type="EC" id="2.7.10.1"/>
    </reaction>
</comment>
<keyword evidence="13" id="KW-0829">Tyrosine-protein kinase</keyword>
<dbReference type="FunFam" id="3.30.200.20:FF:000593">
    <property type="entry name" value="Predicted protein"/>
    <property type="match status" value="1"/>
</dbReference>
<dbReference type="GO" id="GO:0043235">
    <property type="term" value="C:receptor complex"/>
    <property type="evidence" value="ECO:0000318"/>
    <property type="project" value="GO_Central"/>
</dbReference>
<evidence type="ECO:0000256" key="9">
    <source>
        <dbReference type="ARBA" id="ARBA00022777"/>
    </source>
</evidence>
<dbReference type="GO" id="GO:0004714">
    <property type="term" value="F:transmembrane receptor protein tyrosine kinase activity"/>
    <property type="evidence" value="ECO:0000318"/>
    <property type="project" value="GO_Central"/>
</dbReference>
<keyword evidence="8 20" id="KW-0547">Nucleotide-binding</keyword>
<dbReference type="Pfam" id="PF07714">
    <property type="entry name" value="PK_Tyr_Ser-Thr"/>
    <property type="match status" value="1"/>
</dbReference>
<dbReference type="Gene3D" id="1.10.510.10">
    <property type="entry name" value="Transferase(Phosphotransferase) domain 1"/>
    <property type="match status" value="1"/>
</dbReference>
<dbReference type="EC" id="2.7.10.1" evidence="2"/>
<evidence type="ECO:0000256" key="2">
    <source>
        <dbReference type="ARBA" id="ARBA00011902"/>
    </source>
</evidence>
<keyword evidence="17" id="KW-0393">Immunoglobulin domain</keyword>
<dbReference type="CDD" id="cd00192">
    <property type="entry name" value="PTKc"/>
    <property type="match status" value="1"/>
</dbReference>
<dbReference type="Proteomes" id="UP000001554">
    <property type="component" value="Chromosome 15"/>
</dbReference>
<evidence type="ECO:0000259" key="22">
    <source>
        <dbReference type="PROSITE" id="PS50011"/>
    </source>
</evidence>
<sequence>MEPIITVLEEALPWVTIIVAVVAVVVVSFAAGAGFVFYRRKYMDIKKKTSTGRTDVPLSDITCKEDSEVEGVDNEALSISEADSKCYRRLSEIITVDDVIKFLKENKFAEYAKAFKDHEVDGEALQYLDDAMLKDLFPKTGPRARFKGILAKFKQEKPSKLLVSPQVTTLNFWEIPRAGLKLGRRLGSGQFGEVRLGELRNRGLTSTVAVKTLKDSASDSDKKDLLGELEILVTVGRHDNIISLVGACTRDGPLMIVVEYAPNGCLKDWLKTNSVETNAESAYQNQPVYASQLPMEQLIQFGVDVANGMSHLAALQCVHRDLAARNILLGGNLVAKVSDFGLSRDIYEDSEYVKSTQSKLPLRWMAYESLFYNVYTTQSDIWSFGVLLWEIMAMGTLPYEGMKGKRMMDMIKDGGRLQKPSSCPEEIYTLMTRCWETLPEDRPTFPELKSSLIRIMQGFKTYASLLK</sequence>
<keyword evidence="5 21" id="KW-0812">Transmembrane</keyword>
<dbReference type="SUPFAM" id="SSF47769">
    <property type="entry name" value="SAM/Pointed domain"/>
    <property type="match status" value="1"/>
</dbReference>
<dbReference type="SMART" id="SM00454">
    <property type="entry name" value="SAM"/>
    <property type="match status" value="1"/>
</dbReference>
<dbReference type="RefSeq" id="XP_035698529.1">
    <property type="nucleotide sequence ID" value="XM_035842636.1"/>
</dbReference>
<keyword evidence="9" id="KW-0418">Kinase</keyword>
<evidence type="ECO:0000256" key="7">
    <source>
        <dbReference type="ARBA" id="ARBA00022737"/>
    </source>
</evidence>
<dbReference type="KEGG" id="bfo:118431416"/>
<dbReference type="GeneID" id="118431416"/>
<evidence type="ECO:0000256" key="3">
    <source>
        <dbReference type="ARBA" id="ARBA00022553"/>
    </source>
</evidence>
<keyword evidence="10 20" id="KW-0067">ATP-binding</keyword>
<protein>
    <recommendedName>
        <fullName evidence="2">receptor protein-tyrosine kinase</fullName>
        <ecNumber evidence="2">2.7.10.1</ecNumber>
    </recommendedName>
</protein>
<keyword evidence="4" id="KW-0808">Transferase</keyword>
<dbReference type="InterPro" id="IPR013761">
    <property type="entry name" value="SAM/pointed_sf"/>
</dbReference>
<gene>
    <name evidence="24" type="primary">LOC118431416</name>
</gene>
<evidence type="ECO:0000256" key="12">
    <source>
        <dbReference type="ARBA" id="ARBA00023136"/>
    </source>
</evidence>
<evidence type="ECO:0000313" key="23">
    <source>
        <dbReference type="Proteomes" id="UP000001554"/>
    </source>
</evidence>
<evidence type="ECO:0000256" key="11">
    <source>
        <dbReference type="ARBA" id="ARBA00022989"/>
    </source>
</evidence>
<dbReference type="Gene3D" id="1.10.150.50">
    <property type="entry name" value="Transcription Factor, Ets-1"/>
    <property type="match status" value="1"/>
</dbReference>
<dbReference type="PROSITE" id="PS50011">
    <property type="entry name" value="PROTEIN_KINASE_DOM"/>
    <property type="match status" value="1"/>
</dbReference>
<feature type="domain" description="Protein kinase" evidence="22">
    <location>
        <begin position="180"/>
        <end position="453"/>
    </location>
</feature>
<evidence type="ECO:0000256" key="20">
    <source>
        <dbReference type="PROSITE-ProRule" id="PRU10141"/>
    </source>
</evidence>
<keyword evidence="6" id="KW-0732">Signal</keyword>
<reference evidence="24" key="2">
    <citation type="submission" date="2025-08" db="UniProtKB">
        <authorList>
            <consortium name="RefSeq"/>
        </authorList>
    </citation>
    <scope>IDENTIFICATION</scope>
    <source>
        <strain evidence="24">S238N-H82</strain>
        <tissue evidence="24">Testes</tissue>
    </source>
</reference>
<dbReference type="PROSITE" id="PS00109">
    <property type="entry name" value="PROTEIN_KINASE_TYR"/>
    <property type="match status" value="1"/>
</dbReference>
<accession>A0A9J7MDB4</accession>
<dbReference type="PANTHER" id="PTHR24416">
    <property type="entry name" value="TYROSINE-PROTEIN KINASE RECEPTOR"/>
    <property type="match status" value="1"/>
</dbReference>
<dbReference type="Gene3D" id="3.30.200.20">
    <property type="entry name" value="Phosphorylase Kinase, domain 1"/>
    <property type="match status" value="1"/>
</dbReference>
<proteinExistence type="predicted"/>
<organism evidence="23 24">
    <name type="scientific">Branchiostoma floridae</name>
    <name type="common">Florida lancelet</name>
    <name type="synonym">Amphioxus</name>
    <dbReference type="NCBI Taxonomy" id="7739"/>
    <lineage>
        <taxon>Eukaryota</taxon>
        <taxon>Metazoa</taxon>
        <taxon>Chordata</taxon>
        <taxon>Cephalochordata</taxon>
        <taxon>Leptocardii</taxon>
        <taxon>Amphioxiformes</taxon>
        <taxon>Branchiostomatidae</taxon>
        <taxon>Branchiostoma</taxon>
    </lineage>
</organism>
<dbReference type="SUPFAM" id="SSF56112">
    <property type="entry name" value="Protein kinase-like (PK-like)"/>
    <property type="match status" value="1"/>
</dbReference>
<evidence type="ECO:0000256" key="15">
    <source>
        <dbReference type="ARBA" id="ARBA00023170"/>
    </source>
</evidence>
<dbReference type="GO" id="GO:0005886">
    <property type="term" value="C:plasma membrane"/>
    <property type="evidence" value="ECO:0000318"/>
    <property type="project" value="GO_Central"/>
</dbReference>